<evidence type="ECO:0000256" key="3">
    <source>
        <dbReference type="ARBA" id="ARBA00022475"/>
    </source>
</evidence>
<evidence type="ECO:0000256" key="9">
    <source>
        <dbReference type="RuleBase" id="RU369079"/>
    </source>
</evidence>
<evidence type="ECO:0000313" key="12">
    <source>
        <dbReference type="Proteomes" id="UP001296873"/>
    </source>
</evidence>
<keyword evidence="2 9" id="KW-0813">Transport</keyword>
<protein>
    <recommendedName>
        <fullName evidence="9">TRAP transporter small permease protein</fullName>
    </recommendedName>
</protein>
<evidence type="ECO:0000256" key="6">
    <source>
        <dbReference type="ARBA" id="ARBA00022989"/>
    </source>
</evidence>
<dbReference type="PANTHER" id="PTHR35011">
    <property type="entry name" value="2,3-DIKETO-L-GULONATE TRAP TRANSPORTER SMALL PERMEASE PROTEIN YIAM"/>
    <property type="match status" value="1"/>
</dbReference>
<feature type="domain" description="Tripartite ATP-independent periplasmic transporters DctQ component" evidence="10">
    <location>
        <begin position="52"/>
        <end position="182"/>
    </location>
</feature>
<comment type="similarity">
    <text evidence="8 9">Belongs to the TRAP transporter small permease family.</text>
</comment>
<comment type="caution">
    <text evidence="11">The sequence shown here is derived from an EMBL/GenBank/DDBJ whole genome shotgun (WGS) entry which is preliminary data.</text>
</comment>
<evidence type="ECO:0000256" key="8">
    <source>
        <dbReference type="ARBA" id="ARBA00038436"/>
    </source>
</evidence>
<dbReference type="Proteomes" id="UP001296873">
    <property type="component" value="Unassembled WGS sequence"/>
</dbReference>
<name>A0ABS1DGL1_9PROT</name>
<feature type="transmembrane region" description="Helical" evidence="9">
    <location>
        <begin position="156"/>
        <end position="177"/>
    </location>
</feature>
<evidence type="ECO:0000256" key="4">
    <source>
        <dbReference type="ARBA" id="ARBA00022519"/>
    </source>
</evidence>
<keyword evidence="6 9" id="KW-1133">Transmembrane helix</keyword>
<dbReference type="PANTHER" id="PTHR35011:SF4">
    <property type="entry name" value="SLL1102 PROTEIN"/>
    <property type="match status" value="1"/>
</dbReference>
<evidence type="ECO:0000256" key="2">
    <source>
        <dbReference type="ARBA" id="ARBA00022448"/>
    </source>
</evidence>
<dbReference type="InterPro" id="IPR007387">
    <property type="entry name" value="TRAP_DctQ"/>
</dbReference>
<evidence type="ECO:0000256" key="7">
    <source>
        <dbReference type="ARBA" id="ARBA00023136"/>
    </source>
</evidence>
<dbReference type="Pfam" id="PF04290">
    <property type="entry name" value="DctQ"/>
    <property type="match status" value="1"/>
</dbReference>
<accession>A0ABS1DGL1</accession>
<evidence type="ECO:0000313" key="11">
    <source>
        <dbReference type="EMBL" id="MBK1669418.1"/>
    </source>
</evidence>
<evidence type="ECO:0000259" key="10">
    <source>
        <dbReference type="Pfam" id="PF04290"/>
    </source>
</evidence>
<keyword evidence="4 9" id="KW-0997">Cell inner membrane</keyword>
<dbReference type="EMBL" id="NRRL01000048">
    <property type="protein sequence ID" value="MBK1669418.1"/>
    <property type="molecule type" value="Genomic_DNA"/>
</dbReference>
<comment type="subunit">
    <text evidence="9">The complex comprises the extracytoplasmic solute receptor protein and the two transmembrane proteins.</text>
</comment>
<keyword evidence="7 9" id="KW-0472">Membrane</keyword>
<comment type="function">
    <text evidence="9">Part of the tripartite ATP-independent periplasmic (TRAP) transport system.</text>
</comment>
<proteinExistence type="inferred from homology"/>
<comment type="subcellular location">
    <subcellularLocation>
        <location evidence="1 9">Cell inner membrane</location>
        <topology evidence="1 9">Multi-pass membrane protein</topology>
    </subcellularLocation>
</comment>
<reference evidence="11 12" key="1">
    <citation type="journal article" date="2020" name="Microorganisms">
        <title>Osmotic Adaptation and Compatible Solute Biosynthesis of Phototrophic Bacteria as Revealed from Genome Analyses.</title>
        <authorList>
            <person name="Imhoff J.F."/>
            <person name="Rahn T."/>
            <person name="Kunzel S."/>
            <person name="Keller A."/>
            <person name="Neulinger S.C."/>
        </authorList>
    </citation>
    <scope>NUCLEOTIDE SEQUENCE [LARGE SCALE GENOMIC DNA]</scope>
    <source>
        <strain evidence="11 12">DSM 9895</strain>
    </source>
</reference>
<feature type="transmembrane region" description="Helical" evidence="9">
    <location>
        <begin position="114"/>
        <end position="136"/>
    </location>
</feature>
<feature type="transmembrane region" description="Helical" evidence="9">
    <location>
        <begin position="39"/>
        <end position="63"/>
    </location>
</feature>
<comment type="caution">
    <text evidence="9">Lacks conserved residue(s) required for the propagation of feature annotation.</text>
</comment>
<sequence length="216" mass="23910">MADPNASPQPHSVVESDFVHHTELPTTRPSLAIDRALRWIGFAFSFLWLGVLGVILVAVIGRYAFGAGSVMAEEIEWHLCGAAWLVGLSYTLVSDDHVRVDVIHERLSVRKQAWIELFGLLVLLLPFVLIGVYQSWPYFWSSYLKGEVSQAPAGLPYRWAIKFFLPLSFGLLAVAVVSRLMKCTAMLFGWPKPTGPDPIVRATNVSALGSDDRDNG</sequence>
<keyword evidence="12" id="KW-1185">Reference proteome</keyword>
<keyword evidence="5 9" id="KW-0812">Transmembrane</keyword>
<dbReference type="RefSeq" id="WP_200341750.1">
    <property type="nucleotide sequence ID" value="NZ_NRRL01000048.1"/>
</dbReference>
<evidence type="ECO:0000256" key="1">
    <source>
        <dbReference type="ARBA" id="ARBA00004429"/>
    </source>
</evidence>
<evidence type="ECO:0000256" key="5">
    <source>
        <dbReference type="ARBA" id="ARBA00022692"/>
    </source>
</evidence>
<keyword evidence="3" id="KW-1003">Cell membrane</keyword>
<dbReference type="InterPro" id="IPR055348">
    <property type="entry name" value="DctQ"/>
</dbReference>
<organism evidence="11 12">
    <name type="scientific">Rhodovibrio sodomensis</name>
    <dbReference type="NCBI Taxonomy" id="1088"/>
    <lineage>
        <taxon>Bacteria</taxon>
        <taxon>Pseudomonadati</taxon>
        <taxon>Pseudomonadota</taxon>
        <taxon>Alphaproteobacteria</taxon>
        <taxon>Rhodospirillales</taxon>
        <taxon>Rhodovibrionaceae</taxon>
        <taxon>Rhodovibrio</taxon>
    </lineage>
</organism>
<gene>
    <name evidence="11" type="ORF">CKO28_15375</name>
</gene>